<keyword evidence="4 12" id="KW-0808">Transferase</keyword>
<keyword evidence="16" id="KW-1185">Reference proteome</keyword>
<dbReference type="FunFam" id="3.40.367.20:FF:000005">
    <property type="entry name" value="Phosphotransferase"/>
    <property type="match status" value="1"/>
</dbReference>
<dbReference type="Gene3D" id="3.40.367.20">
    <property type="match status" value="1"/>
</dbReference>
<dbReference type="FunFam" id="3.30.420.40:FF:000805">
    <property type="entry name" value="Hexokinase-2"/>
    <property type="match status" value="1"/>
</dbReference>
<dbReference type="PRINTS" id="PR00475">
    <property type="entry name" value="HEXOKINASE"/>
</dbReference>
<comment type="catalytic activity">
    <reaction evidence="11">
        <text>D-glucose + ATP = D-glucose 6-phosphate + ADP + H(+)</text>
        <dbReference type="Rhea" id="RHEA:17825"/>
        <dbReference type="ChEBI" id="CHEBI:4167"/>
        <dbReference type="ChEBI" id="CHEBI:15378"/>
        <dbReference type="ChEBI" id="CHEBI:30616"/>
        <dbReference type="ChEBI" id="CHEBI:61548"/>
        <dbReference type="ChEBI" id="CHEBI:456216"/>
        <dbReference type="EC" id="2.7.1.1"/>
    </reaction>
    <physiologicalReaction direction="left-to-right" evidence="11">
        <dbReference type="Rhea" id="RHEA:17826"/>
    </physiologicalReaction>
</comment>
<comment type="pathway">
    <text evidence="2">Carbohydrate metabolism; hexose metabolism.</text>
</comment>
<evidence type="ECO:0000259" key="13">
    <source>
        <dbReference type="Pfam" id="PF00349"/>
    </source>
</evidence>
<dbReference type="InterPro" id="IPR043129">
    <property type="entry name" value="ATPase_NBD"/>
</dbReference>
<evidence type="ECO:0000313" key="16">
    <source>
        <dbReference type="Proteomes" id="UP001367676"/>
    </source>
</evidence>
<dbReference type="GO" id="GO:0006006">
    <property type="term" value="P:glucose metabolic process"/>
    <property type="evidence" value="ECO:0007669"/>
    <property type="project" value="TreeGrafter"/>
</dbReference>
<dbReference type="PANTHER" id="PTHR19443:SF16">
    <property type="entry name" value="HEXOKINASE TYPE 1-RELATED"/>
    <property type="match status" value="1"/>
</dbReference>
<dbReference type="Proteomes" id="UP001367676">
    <property type="component" value="Unassembled WGS sequence"/>
</dbReference>
<dbReference type="InterPro" id="IPR022672">
    <property type="entry name" value="Hexokinase_N"/>
</dbReference>
<comment type="catalytic activity">
    <reaction evidence="10">
        <text>D-fructose + ATP = D-fructose 6-phosphate + ADP + H(+)</text>
        <dbReference type="Rhea" id="RHEA:16125"/>
        <dbReference type="ChEBI" id="CHEBI:15378"/>
        <dbReference type="ChEBI" id="CHEBI:30616"/>
        <dbReference type="ChEBI" id="CHEBI:37721"/>
        <dbReference type="ChEBI" id="CHEBI:61527"/>
        <dbReference type="ChEBI" id="CHEBI:456216"/>
        <dbReference type="EC" id="2.7.1.1"/>
    </reaction>
    <physiologicalReaction direction="left-to-right" evidence="10">
        <dbReference type="Rhea" id="RHEA:16126"/>
    </physiologicalReaction>
</comment>
<evidence type="ECO:0000256" key="11">
    <source>
        <dbReference type="ARBA" id="ARBA00048160"/>
    </source>
</evidence>
<evidence type="ECO:0000256" key="12">
    <source>
        <dbReference type="RuleBase" id="RU362007"/>
    </source>
</evidence>
<proteinExistence type="inferred from homology"/>
<evidence type="ECO:0000313" key="15">
    <source>
        <dbReference type="EMBL" id="KAK7571091.1"/>
    </source>
</evidence>
<reference evidence="15 16" key="1">
    <citation type="submission" date="2024-03" db="EMBL/GenBank/DDBJ databases">
        <title>Adaptation during the transition from Ophiocordyceps entomopathogen to insect associate is accompanied by gene loss and intensified selection.</title>
        <authorList>
            <person name="Ward C.M."/>
            <person name="Onetto C.A."/>
            <person name="Borneman A.R."/>
        </authorList>
    </citation>
    <scope>NUCLEOTIDE SEQUENCE [LARGE SCALE GENOMIC DNA]</scope>
    <source>
        <strain evidence="15">AWRI1</strain>
        <tissue evidence="15">Single Adult Female</tissue>
    </source>
</reference>
<keyword evidence="7 12" id="KW-0067">ATP-binding</keyword>
<dbReference type="GO" id="GO:0008865">
    <property type="term" value="F:fructokinase activity"/>
    <property type="evidence" value="ECO:0007669"/>
    <property type="project" value="TreeGrafter"/>
</dbReference>
<organism evidence="15 16">
    <name type="scientific">Parthenolecanium corni</name>
    <dbReference type="NCBI Taxonomy" id="536013"/>
    <lineage>
        <taxon>Eukaryota</taxon>
        <taxon>Metazoa</taxon>
        <taxon>Ecdysozoa</taxon>
        <taxon>Arthropoda</taxon>
        <taxon>Hexapoda</taxon>
        <taxon>Insecta</taxon>
        <taxon>Pterygota</taxon>
        <taxon>Neoptera</taxon>
        <taxon>Paraneoptera</taxon>
        <taxon>Hemiptera</taxon>
        <taxon>Sternorrhyncha</taxon>
        <taxon>Coccoidea</taxon>
        <taxon>Coccidae</taxon>
        <taxon>Parthenolecanium</taxon>
    </lineage>
</organism>
<evidence type="ECO:0000256" key="3">
    <source>
        <dbReference type="ARBA" id="ARBA00009225"/>
    </source>
</evidence>
<dbReference type="GO" id="GO:0006096">
    <property type="term" value="P:glycolytic process"/>
    <property type="evidence" value="ECO:0007669"/>
    <property type="project" value="UniProtKB-KW"/>
</dbReference>
<keyword evidence="8 12" id="KW-0324">Glycolysis</keyword>
<evidence type="ECO:0000256" key="1">
    <source>
        <dbReference type="ARBA" id="ARBA00004888"/>
    </source>
</evidence>
<name>A0AAN9T6H2_9HEMI</name>
<protein>
    <recommendedName>
        <fullName evidence="12">Phosphotransferase</fullName>
        <ecNumber evidence="12">2.7.1.-</ecNumber>
    </recommendedName>
</protein>
<evidence type="ECO:0000256" key="2">
    <source>
        <dbReference type="ARBA" id="ARBA00005028"/>
    </source>
</evidence>
<dbReference type="Pfam" id="PF00349">
    <property type="entry name" value="Hexokinase_1"/>
    <property type="match status" value="1"/>
</dbReference>
<evidence type="ECO:0000256" key="6">
    <source>
        <dbReference type="ARBA" id="ARBA00022777"/>
    </source>
</evidence>
<keyword evidence="6 12" id="KW-0418">Kinase</keyword>
<evidence type="ECO:0000256" key="8">
    <source>
        <dbReference type="ARBA" id="ARBA00023152"/>
    </source>
</evidence>
<dbReference type="GO" id="GO:0005536">
    <property type="term" value="F:D-glucose binding"/>
    <property type="evidence" value="ECO:0007669"/>
    <property type="project" value="InterPro"/>
</dbReference>
<sequence length="428" mass="48159">MTLFEEALNKGLGVDTHEGASVKCYQTYIQDLPTGKETGRFLVLDLAGLNFRVMLITLEKDFHHEKDMRTYSLPVEKTHSTADEFFDFITECIDLYMEENNLKTEKLGLGFCFGFPFKPFSLTKGILTEWSKKFNVSGVVGEDVVALLKKSLSKRNINLHPIIIINDTIGCMLSCAWVDNRCQIGVIIGTGTNACYLEKTENIGKFNGDPKKPYMIINTEWSNFGSEGALDDIKTPFDDEVDKASMKPGIQIFEKMTSALYISEIVRLVILKCAEEKYLFDGETSEMLQRSLTFLPEFIYEIEGDSTHELSRTFSILEVMRLKNITIQDCVNVKYICKVICRRSAHLISAGISAIINRMALSPVTIAFDGGVYRKHPKYKDLLKEKIKGMINPNIQAEYTLTQDGAGRGTAVVLANYKEPATTKSSKQ</sequence>
<feature type="domain" description="Hexokinase C-terminal" evidence="14">
    <location>
        <begin position="183"/>
        <end position="415"/>
    </location>
</feature>
<dbReference type="Gene3D" id="3.30.420.40">
    <property type="match status" value="1"/>
</dbReference>
<dbReference type="EC" id="2.7.1.-" evidence="12"/>
<comment type="similarity">
    <text evidence="3 12">Belongs to the hexokinase family.</text>
</comment>
<keyword evidence="5 12" id="KW-0547">Nucleotide-binding</keyword>
<dbReference type="GO" id="GO:0004340">
    <property type="term" value="F:glucokinase activity"/>
    <property type="evidence" value="ECO:0007669"/>
    <property type="project" value="TreeGrafter"/>
</dbReference>
<dbReference type="SUPFAM" id="SSF53067">
    <property type="entry name" value="Actin-like ATPase domain"/>
    <property type="match status" value="2"/>
</dbReference>
<dbReference type="PANTHER" id="PTHR19443">
    <property type="entry name" value="HEXOKINASE"/>
    <property type="match status" value="1"/>
</dbReference>
<comment type="caution">
    <text evidence="15">The sequence shown here is derived from an EMBL/GenBank/DDBJ whole genome shotgun (WGS) entry which is preliminary data.</text>
</comment>
<dbReference type="InterPro" id="IPR022673">
    <property type="entry name" value="Hexokinase_C"/>
</dbReference>
<evidence type="ECO:0000256" key="4">
    <source>
        <dbReference type="ARBA" id="ARBA00022679"/>
    </source>
</evidence>
<evidence type="ECO:0000259" key="14">
    <source>
        <dbReference type="Pfam" id="PF03727"/>
    </source>
</evidence>
<dbReference type="GO" id="GO:0005524">
    <property type="term" value="F:ATP binding"/>
    <property type="evidence" value="ECO:0007669"/>
    <property type="project" value="UniProtKB-UniRule"/>
</dbReference>
<evidence type="ECO:0000256" key="5">
    <source>
        <dbReference type="ARBA" id="ARBA00022741"/>
    </source>
</evidence>
<gene>
    <name evidence="15" type="ORF">V9T40_014695</name>
</gene>
<feature type="domain" description="Hexokinase N-terminal" evidence="13">
    <location>
        <begin position="4"/>
        <end position="177"/>
    </location>
</feature>
<evidence type="ECO:0000256" key="9">
    <source>
        <dbReference type="ARBA" id="ARBA00044613"/>
    </source>
</evidence>
<dbReference type="EMBL" id="JBBCAQ010000041">
    <property type="protein sequence ID" value="KAK7571091.1"/>
    <property type="molecule type" value="Genomic_DNA"/>
</dbReference>
<dbReference type="GO" id="GO:0005739">
    <property type="term" value="C:mitochondrion"/>
    <property type="evidence" value="ECO:0007669"/>
    <property type="project" value="TreeGrafter"/>
</dbReference>
<evidence type="ECO:0000256" key="10">
    <source>
        <dbReference type="ARBA" id="ARBA00047905"/>
    </source>
</evidence>
<dbReference type="InterPro" id="IPR001312">
    <property type="entry name" value="Hexokinase"/>
</dbReference>
<accession>A0AAN9T6H2</accession>
<dbReference type="Pfam" id="PF03727">
    <property type="entry name" value="Hexokinase_2"/>
    <property type="match status" value="1"/>
</dbReference>
<comment type="pathway">
    <text evidence="1">Carbohydrate degradation; glycolysis; D-glyceraldehyde 3-phosphate and glycerone phosphate from D-glucose: step 1/4.</text>
</comment>
<dbReference type="GO" id="GO:0005829">
    <property type="term" value="C:cytosol"/>
    <property type="evidence" value="ECO:0007669"/>
    <property type="project" value="TreeGrafter"/>
</dbReference>
<dbReference type="AlphaFoldDB" id="A0AAN9T6H2"/>
<evidence type="ECO:0000256" key="7">
    <source>
        <dbReference type="ARBA" id="ARBA00022840"/>
    </source>
</evidence>
<dbReference type="PROSITE" id="PS51748">
    <property type="entry name" value="HEXOKINASE_2"/>
    <property type="match status" value="1"/>
</dbReference>
<dbReference type="GO" id="GO:0001678">
    <property type="term" value="P:intracellular glucose homeostasis"/>
    <property type="evidence" value="ECO:0007669"/>
    <property type="project" value="InterPro"/>
</dbReference>
<comment type="catalytic activity">
    <reaction evidence="9">
        <text>a D-hexose + ATP = a D-hexose 6-phosphate + ADP + H(+)</text>
        <dbReference type="Rhea" id="RHEA:22740"/>
        <dbReference type="ChEBI" id="CHEBI:4194"/>
        <dbReference type="ChEBI" id="CHEBI:15378"/>
        <dbReference type="ChEBI" id="CHEBI:30616"/>
        <dbReference type="ChEBI" id="CHEBI:229467"/>
        <dbReference type="ChEBI" id="CHEBI:456216"/>
        <dbReference type="EC" id="2.7.1.1"/>
    </reaction>
    <physiologicalReaction direction="left-to-right" evidence="9">
        <dbReference type="Rhea" id="RHEA:22741"/>
    </physiologicalReaction>
</comment>